<gene>
    <name evidence="3" type="ORF">FXF68_38005</name>
</gene>
<proteinExistence type="predicted"/>
<evidence type="ECO:0000256" key="1">
    <source>
        <dbReference type="SAM" id="MobiDB-lite"/>
    </source>
</evidence>
<dbReference type="InterPro" id="IPR007278">
    <property type="entry name" value="DUF397"/>
</dbReference>
<comment type="caution">
    <text evidence="3">The sequence shown here is derived from an EMBL/GenBank/DDBJ whole genome shotgun (WGS) entry which is preliminary data.</text>
</comment>
<accession>A0A5D3F6I2</accession>
<dbReference type="Pfam" id="PF04149">
    <property type="entry name" value="DUF397"/>
    <property type="match status" value="1"/>
</dbReference>
<dbReference type="EMBL" id="VSRQ01000011">
    <property type="protein sequence ID" value="TYK43554.1"/>
    <property type="molecule type" value="Genomic_DNA"/>
</dbReference>
<reference evidence="3 4" key="1">
    <citation type="submission" date="2019-08" db="EMBL/GenBank/DDBJ databases">
        <title>Actinomadura sp. nov. CYP1-5 isolated from mountain soil.</title>
        <authorList>
            <person name="Songsumanus A."/>
            <person name="Kuncharoen N."/>
            <person name="Kudo T."/>
            <person name="Yuki M."/>
            <person name="Igarashi Y."/>
            <person name="Tanasupawat S."/>
        </authorList>
    </citation>
    <scope>NUCLEOTIDE SEQUENCE [LARGE SCALE GENOMIC DNA]</scope>
    <source>
        <strain evidence="3 4">CYP1-5</strain>
    </source>
</reference>
<keyword evidence="4" id="KW-1185">Reference proteome</keyword>
<dbReference type="AlphaFoldDB" id="A0A5D3F6I2"/>
<evidence type="ECO:0000313" key="4">
    <source>
        <dbReference type="Proteomes" id="UP000323505"/>
    </source>
</evidence>
<organism evidence="3 4">
    <name type="scientific">Actinomadura decatromicini</name>
    <dbReference type="NCBI Taxonomy" id="2604572"/>
    <lineage>
        <taxon>Bacteria</taxon>
        <taxon>Bacillati</taxon>
        <taxon>Actinomycetota</taxon>
        <taxon>Actinomycetes</taxon>
        <taxon>Streptosporangiales</taxon>
        <taxon>Thermomonosporaceae</taxon>
        <taxon>Actinomadura</taxon>
    </lineage>
</organism>
<evidence type="ECO:0000259" key="2">
    <source>
        <dbReference type="Pfam" id="PF04149"/>
    </source>
</evidence>
<dbReference type="Proteomes" id="UP000323505">
    <property type="component" value="Unassembled WGS sequence"/>
</dbReference>
<name>A0A5D3F6I2_9ACTN</name>
<protein>
    <submittedName>
        <fullName evidence="3">DUF397 domain-containing protein</fullName>
    </submittedName>
</protein>
<dbReference type="RefSeq" id="WP_148767801.1">
    <property type="nucleotide sequence ID" value="NZ_VSRQ01000011.1"/>
</dbReference>
<feature type="domain" description="DUF397" evidence="2">
    <location>
        <begin position="7"/>
        <end position="59"/>
    </location>
</feature>
<feature type="region of interest" description="Disordered" evidence="1">
    <location>
        <begin position="1"/>
        <end position="20"/>
    </location>
</feature>
<sequence length="69" mass="7627">MTTRYTPWRDSRHNEPNGSCVQMGLAKDGTIGVRGTKVNGTGPTPELTRAEWASFIHSVQASREDVPDR</sequence>
<evidence type="ECO:0000313" key="3">
    <source>
        <dbReference type="EMBL" id="TYK43554.1"/>
    </source>
</evidence>